<accession>A0ABD0L581</accession>
<reference evidence="1 2" key="1">
    <citation type="journal article" date="2023" name="Sci. Data">
        <title>Genome assembly of the Korean intertidal mud-creeper Batillaria attramentaria.</title>
        <authorList>
            <person name="Patra A.K."/>
            <person name="Ho P.T."/>
            <person name="Jun S."/>
            <person name="Lee S.J."/>
            <person name="Kim Y."/>
            <person name="Won Y.J."/>
        </authorList>
    </citation>
    <scope>NUCLEOTIDE SEQUENCE [LARGE SCALE GENOMIC DNA]</scope>
    <source>
        <strain evidence="1">Wonlab-2016</strain>
    </source>
</reference>
<comment type="caution">
    <text evidence="1">The sequence shown here is derived from an EMBL/GenBank/DDBJ whole genome shotgun (WGS) entry which is preliminary data.</text>
</comment>
<proteinExistence type="predicted"/>
<dbReference type="AlphaFoldDB" id="A0ABD0L581"/>
<evidence type="ECO:0000313" key="2">
    <source>
        <dbReference type="Proteomes" id="UP001519460"/>
    </source>
</evidence>
<evidence type="ECO:0000313" key="1">
    <source>
        <dbReference type="EMBL" id="KAK7494744.1"/>
    </source>
</evidence>
<gene>
    <name evidence="1" type="ORF">BaRGS_00014142</name>
</gene>
<organism evidence="1 2">
    <name type="scientific">Batillaria attramentaria</name>
    <dbReference type="NCBI Taxonomy" id="370345"/>
    <lineage>
        <taxon>Eukaryota</taxon>
        <taxon>Metazoa</taxon>
        <taxon>Spiralia</taxon>
        <taxon>Lophotrochozoa</taxon>
        <taxon>Mollusca</taxon>
        <taxon>Gastropoda</taxon>
        <taxon>Caenogastropoda</taxon>
        <taxon>Sorbeoconcha</taxon>
        <taxon>Cerithioidea</taxon>
        <taxon>Batillariidae</taxon>
        <taxon>Batillaria</taxon>
    </lineage>
</organism>
<name>A0ABD0L581_9CAEN</name>
<sequence>MDLKVASLHLTFPESTDDKRICFSLDATRTATLMERDLKPLCQCRLLCLKLDMITGSAGNGLETRTLWRQKPQYQLATRAVDLVPGGLFMRVGEEYVISRTTSVMIWD</sequence>
<protein>
    <submittedName>
        <fullName evidence="1">Uncharacterized protein</fullName>
    </submittedName>
</protein>
<dbReference type="EMBL" id="JACVVK020000081">
    <property type="protein sequence ID" value="KAK7494744.1"/>
    <property type="molecule type" value="Genomic_DNA"/>
</dbReference>
<keyword evidence="2" id="KW-1185">Reference proteome</keyword>
<dbReference type="Proteomes" id="UP001519460">
    <property type="component" value="Unassembled WGS sequence"/>
</dbReference>